<organism evidence="1 2">
    <name type="scientific">Streptomyces aquilus</name>
    <dbReference type="NCBI Taxonomy" id="2548456"/>
    <lineage>
        <taxon>Bacteria</taxon>
        <taxon>Bacillati</taxon>
        <taxon>Actinomycetota</taxon>
        <taxon>Actinomycetes</taxon>
        <taxon>Kitasatosporales</taxon>
        <taxon>Streptomycetaceae</taxon>
        <taxon>Streptomyces</taxon>
    </lineage>
</organism>
<gene>
    <name evidence="1" type="ORF">EJC51_16010</name>
</gene>
<dbReference type="Proteomes" id="UP000280197">
    <property type="component" value="Chromosome"/>
</dbReference>
<keyword evidence="2" id="KW-1185">Reference proteome</keyword>
<dbReference type="EMBL" id="CP034463">
    <property type="protein sequence ID" value="AZP17493.1"/>
    <property type="molecule type" value="Genomic_DNA"/>
</dbReference>
<evidence type="ECO:0000313" key="1">
    <source>
        <dbReference type="EMBL" id="AZP17493.1"/>
    </source>
</evidence>
<dbReference type="RefSeq" id="WP_126271709.1">
    <property type="nucleotide sequence ID" value="NZ_CP034463.1"/>
</dbReference>
<accession>A0A3Q9BZM1</accession>
<dbReference type="KEGG" id="saqu:EJC51_16010"/>
<evidence type="ECO:0000313" key="2">
    <source>
        <dbReference type="Proteomes" id="UP000280197"/>
    </source>
</evidence>
<dbReference type="AlphaFoldDB" id="A0A3Q9BZM1"/>
<sequence length="95" mass="10349">MSSKLAGKVVARAQEFLRPGEQVRRVVIAQGGINPRLQIAFLMVAFIGVIARLPQGTRIGPMSGTWAQIELAGERLWVHKKWQGDAAAFTPVQLG</sequence>
<proteinExistence type="predicted"/>
<name>A0A3Q9BZM1_9ACTN</name>
<reference evidence="1 2" key="1">
    <citation type="submission" date="2018-12" db="EMBL/GenBank/DDBJ databases">
        <authorList>
            <person name="Li K."/>
        </authorList>
    </citation>
    <scope>NUCLEOTIDE SEQUENCE [LARGE SCALE GENOMIC DNA]</scope>
    <source>
        <strain evidence="2">CR22</strain>
    </source>
</reference>
<protein>
    <submittedName>
        <fullName evidence="1">Uncharacterized protein</fullName>
    </submittedName>
</protein>